<dbReference type="GeneID" id="20200964"/>
<reference evidence="3" key="1">
    <citation type="submission" date="2012-12" db="EMBL/GenBank/DDBJ databases">
        <authorList>
            <person name="Hellsten U."/>
            <person name="Grimwood J."/>
            <person name="Chapman J.A."/>
            <person name="Shapiro H."/>
            <person name="Aerts A."/>
            <person name="Otillar R.P."/>
            <person name="Terry A.Y."/>
            <person name="Boore J.L."/>
            <person name="Simakov O."/>
            <person name="Marletaz F."/>
            <person name="Cho S.-J."/>
            <person name="Edsinger-Gonzales E."/>
            <person name="Havlak P."/>
            <person name="Kuo D.-H."/>
            <person name="Larsson T."/>
            <person name="Lv J."/>
            <person name="Arendt D."/>
            <person name="Savage R."/>
            <person name="Osoegawa K."/>
            <person name="de Jong P."/>
            <person name="Lindberg D.R."/>
            <person name="Seaver E.C."/>
            <person name="Weisblat D.A."/>
            <person name="Putnam N.H."/>
            <person name="Grigoriev I.V."/>
            <person name="Rokhsar D.S."/>
        </authorList>
    </citation>
    <scope>NUCLEOTIDE SEQUENCE</scope>
</reference>
<dbReference type="RefSeq" id="XP_009030191.1">
    <property type="nucleotide sequence ID" value="XM_009031943.1"/>
</dbReference>
<evidence type="ECO:0000313" key="3">
    <source>
        <dbReference type="Proteomes" id="UP000015101"/>
    </source>
</evidence>
<evidence type="ECO:0000313" key="2">
    <source>
        <dbReference type="EnsemblMetazoa" id="HelroP165331"/>
    </source>
</evidence>
<keyword evidence="3" id="KW-1185">Reference proteome</keyword>
<name>T1EWL4_HELRO</name>
<gene>
    <name evidence="2" type="primary">20200964</name>
    <name evidence="1" type="ORF">HELRODRAFT_165331</name>
</gene>
<dbReference type="AlphaFoldDB" id="T1EWL4"/>
<dbReference type="EMBL" id="AMQM01002022">
    <property type="status" value="NOT_ANNOTATED_CDS"/>
    <property type="molecule type" value="Genomic_DNA"/>
</dbReference>
<dbReference type="EMBL" id="KB097700">
    <property type="protein sequence ID" value="ESN91317.1"/>
    <property type="molecule type" value="Genomic_DNA"/>
</dbReference>
<dbReference type="CTD" id="20200964"/>
<reference evidence="1 3" key="2">
    <citation type="journal article" date="2013" name="Nature">
        <title>Insights into bilaterian evolution from three spiralian genomes.</title>
        <authorList>
            <person name="Simakov O."/>
            <person name="Marletaz F."/>
            <person name="Cho S.J."/>
            <person name="Edsinger-Gonzales E."/>
            <person name="Havlak P."/>
            <person name="Hellsten U."/>
            <person name="Kuo D.H."/>
            <person name="Larsson T."/>
            <person name="Lv J."/>
            <person name="Arendt D."/>
            <person name="Savage R."/>
            <person name="Osoegawa K."/>
            <person name="de Jong P."/>
            <person name="Grimwood J."/>
            <person name="Chapman J.A."/>
            <person name="Shapiro H."/>
            <person name="Aerts A."/>
            <person name="Otillar R.P."/>
            <person name="Terry A.Y."/>
            <person name="Boore J.L."/>
            <person name="Grigoriev I.V."/>
            <person name="Lindberg D.R."/>
            <person name="Seaver E.C."/>
            <person name="Weisblat D.A."/>
            <person name="Putnam N.H."/>
            <person name="Rokhsar D.S."/>
        </authorList>
    </citation>
    <scope>NUCLEOTIDE SEQUENCE</scope>
</reference>
<sequence>MVANLLKETGTKKMKTPLRIKEALYIHKNKPSLNKQINTFDHTLQLFSQYYNTSPLRTNLVRAGDGTVQRHSYQPGLDPAYLVGMSKSPRLTCLRCFDEKSGSSFVWSSEIKYLWHDKDW</sequence>
<dbReference type="HOGENOM" id="CLU_2052163_0_0_1"/>
<protein>
    <submittedName>
        <fullName evidence="1 2">Uncharacterized protein</fullName>
    </submittedName>
</protein>
<organism evidence="2 3">
    <name type="scientific">Helobdella robusta</name>
    <name type="common">Californian leech</name>
    <dbReference type="NCBI Taxonomy" id="6412"/>
    <lineage>
        <taxon>Eukaryota</taxon>
        <taxon>Metazoa</taxon>
        <taxon>Spiralia</taxon>
        <taxon>Lophotrochozoa</taxon>
        <taxon>Annelida</taxon>
        <taxon>Clitellata</taxon>
        <taxon>Hirudinea</taxon>
        <taxon>Rhynchobdellida</taxon>
        <taxon>Glossiphoniidae</taxon>
        <taxon>Helobdella</taxon>
    </lineage>
</organism>
<dbReference type="Proteomes" id="UP000015101">
    <property type="component" value="Unassembled WGS sequence"/>
</dbReference>
<proteinExistence type="predicted"/>
<dbReference type="KEGG" id="hro:HELRODRAFT_165331"/>
<evidence type="ECO:0000313" key="1">
    <source>
        <dbReference type="EMBL" id="ESN91317.1"/>
    </source>
</evidence>
<accession>T1EWL4</accession>
<dbReference type="InParanoid" id="T1EWL4"/>
<reference evidence="2" key="3">
    <citation type="submission" date="2015-06" db="UniProtKB">
        <authorList>
            <consortium name="EnsemblMetazoa"/>
        </authorList>
    </citation>
    <scope>IDENTIFICATION</scope>
</reference>
<dbReference type="EnsemblMetazoa" id="HelroT165331">
    <property type="protein sequence ID" value="HelroP165331"/>
    <property type="gene ID" value="HelroG165331"/>
</dbReference>